<dbReference type="SUPFAM" id="SSF55729">
    <property type="entry name" value="Acyl-CoA N-acyltransferases (Nat)"/>
    <property type="match status" value="1"/>
</dbReference>
<accession>A0A0U4X9F5</accession>
<dbReference type="EMBL" id="CP114063">
    <property type="protein sequence ID" value="WAT25073.1"/>
    <property type="molecule type" value="Genomic_DNA"/>
</dbReference>
<dbReference type="Pfam" id="PF13673">
    <property type="entry name" value="Acetyltransf_10"/>
    <property type="match status" value="1"/>
</dbReference>
<name>A0A0U4X9F5_9LACT</name>
<dbReference type="Proteomes" id="UP000540056">
    <property type="component" value="Unassembled WGS sequence"/>
</dbReference>
<evidence type="ECO:0000259" key="1">
    <source>
        <dbReference type="PROSITE" id="PS51186"/>
    </source>
</evidence>
<dbReference type="RefSeq" id="WP_016897691.1">
    <property type="nucleotide sequence ID" value="NZ_CP013988.1"/>
</dbReference>
<reference evidence="3" key="2">
    <citation type="submission" date="2022-12" db="EMBL/GenBank/DDBJ databases">
        <title>Whole genome sequence analysis of a duck derived balloon bacteium Aerococcus urinaeequi henan2020.</title>
        <authorList>
            <person name="Zhang H."/>
            <person name="Qiao H.X."/>
            <person name="Bian C.Z."/>
            <person name="Shu J.C."/>
        </authorList>
    </citation>
    <scope>NUCLEOTIDE SEQUENCE</scope>
    <source>
        <strain evidence="3">2020-HN-1</strain>
    </source>
</reference>
<evidence type="ECO:0000313" key="4">
    <source>
        <dbReference type="Proteomes" id="UP000540056"/>
    </source>
</evidence>
<dbReference type="InterPro" id="IPR000182">
    <property type="entry name" value="GNAT_dom"/>
</dbReference>
<dbReference type="Gene3D" id="3.40.630.30">
    <property type="match status" value="1"/>
</dbReference>
<dbReference type="GO" id="GO:0004343">
    <property type="term" value="F:glucosamine 6-phosphate N-acetyltransferase activity"/>
    <property type="evidence" value="ECO:0007669"/>
    <property type="project" value="TreeGrafter"/>
</dbReference>
<evidence type="ECO:0000313" key="5">
    <source>
        <dbReference type="Proteomes" id="UP001164714"/>
    </source>
</evidence>
<dbReference type="InterPro" id="IPR016181">
    <property type="entry name" value="Acyl_CoA_acyltransferase"/>
</dbReference>
<sequence>MKTVWTNDINSEPYRDALKVRKEVFVDEQGIDIDEEIDKYEADCLHMVGYNSDNEPVYTARLLALTPNAAKLQRVAIAQKYRGQGLGRELMAVVEAKALEEHFSQIILGAQEHVTGFYEALGYENMDTPKYMDAGIMHVDMEKSIGHVNE</sequence>
<gene>
    <name evidence="2" type="ORF">H3232_01515</name>
    <name evidence="3" type="ORF">OZ415_03010</name>
</gene>
<evidence type="ECO:0000313" key="3">
    <source>
        <dbReference type="EMBL" id="WAT25073.1"/>
    </source>
</evidence>
<dbReference type="OrthoDB" id="9796171at2"/>
<dbReference type="Proteomes" id="UP001164714">
    <property type="component" value="Chromosome"/>
</dbReference>
<dbReference type="PANTHER" id="PTHR13355">
    <property type="entry name" value="GLUCOSAMINE 6-PHOSPHATE N-ACETYLTRANSFERASE"/>
    <property type="match status" value="1"/>
</dbReference>
<dbReference type="InterPro" id="IPR039143">
    <property type="entry name" value="GNPNAT1-like"/>
</dbReference>
<keyword evidence="4" id="KW-1185">Reference proteome</keyword>
<dbReference type="AlphaFoldDB" id="A0A0U4X9F5"/>
<organism evidence="3 5">
    <name type="scientific">Aerococcus urinaeequi</name>
    <dbReference type="NCBI Taxonomy" id="51665"/>
    <lineage>
        <taxon>Bacteria</taxon>
        <taxon>Bacillati</taxon>
        <taxon>Bacillota</taxon>
        <taxon>Bacilli</taxon>
        <taxon>Lactobacillales</taxon>
        <taxon>Aerococcaceae</taxon>
        <taxon>Aerococcus</taxon>
    </lineage>
</organism>
<proteinExistence type="predicted"/>
<protein>
    <submittedName>
        <fullName evidence="3">GNAT family N-acetyltransferase</fullName>
        <ecNumber evidence="3">2.3.1.-</ecNumber>
    </submittedName>
</protein>
<reference evidence="2 4" key="1">
    <citation type="submission" date="2020-07" db="EMBL/GenBank/DDBJ databases">
        <title>Draft Genome Sequences of Lactobacillales Isolated from the International Space Station.</title>
        <authorList>
            <person name="Bharadwaj A.R."/>
            <person name="Singh N.K."/>
            <person name="Wood J.M."/>
            <person name="Debieu M."/>
            <person name="O'Hara N.B."/>
            <person name="Karouia F."/>
            <person name="Mason C.E."/>
            <person name="Venkateswaran K."/>
        </authorList>
    </citation>
    <scope>NUCLEOTIDE SEQUENCE [LARGE SCALE GENOMIC DNA]</scope>
    <source>
        <strain evidence="2 4">151250015-1-258-55</strain>
    </source>
</reference>
<dbReference type="PROSITE" id="PS51186">
    <property type="entry name" value="GNAT"/>
    <property type="match status" value="1"/>
</dbReference>
<keyword evidence="3" id="KW-0808">Transferase</keyword>
<dbReference type="CDD" id="cd04301">
    <property type="entry name" value="NAT_SF"/>
    <property type="match status" value="1"/>
</dbReference>
<dbReference type="KEGG" id="aui:APT62_06840"/>
<keyword evidence="3" id="KW-0012">Acyltransferase</keyword>
<dbReference type="EMBL" id="JACGAN010000002">
    <property type="protein sequence ID" value="MBA5745896.1"/>
    <property type="molecule type" value="Genomic_DNA"/>
</dbReference>
<dbReference type="EC" id="2.3.1.-" evidence="3"/>
<dbReference type="PANTHER" id="PTHR13355:SF11">
    <property type="entry name" value="GLUCOSAMINE 6-PHOSPHATE N-ACETYLTRANSFERASE"/>
    <property type="match status" value="1"/>
</dbReference>
<feature type="domain" description="N-acetyltransferase" evidence="1">
    <location>
        <begin position="4"/>
        <end position="146"/>
    </location>
</feature>
<evidence type="ECO:0000313" key="2">
    <source>
        <dbReference type="EMBL" id="MBA5745896.1"/>
    </source>
</evidence>